<dbReference type="GeneID" id="54488514"/>
<accession>A0A6A6VY42</accession>
<organism evidence="1 2">
    <name type="scientific">Pseudovirgaria hyperparasitica</name>
    <dbReference type="NCBI Taxonomy" id="470096"/>
    <lineage>
        <taxon>Eukaryota</taxon>
        <taxon>Fungi</taxon>
        <taxon>Dikarya</taxon>
        <taxon>Ascomycota</taxon>
        <taxon>Pezizomycotina</taxon>
        <taxon>Dothideomycetes</taxon>
        <taxon>Dothideomycetes incertae sedis</taxon>
        <taxon>Acrospermales</taxon>
        <taxon>Acrospermaceae</taxon>
        <taxon>Pseudovirgaria</taxon>
    </lineage>
</organism>
<protein>
    <submittedName>
        <fullName evidence="1">Uncharacterized protein</fullName>
    </submittedName>
</protein>
<dbReference type="RefSeq" id="XP_033597210.1">
    <property type="nucleotide sequence ID" value="XM_033747460.1"/>
</dbReference>
<gene>
    <name evidence="1" type="ORF">EJ05DRAFT_503705</name>
</gene>
<dbReference type="Proteomes" id="UP000799437">
    <property type="component" value="Unassembled WGS sequence"/>
</dbReference>
<evidence type="ECO:0000313" key="2">
    <source>
        <dbReference type="Proteomes" id="UP000799437"/>
    </source>
</evidence>
<dbReference type="EMBL" id="ML996579">
    <property type="protein sequence ID" value="KAF2754759.1"/>
    <property type="molecule type" value="Genomic_DNA"/>
</dbReference>
<name>A0A6A6VY42_9PEZI</name>
<dbReference type="AlphaFoldDB" id="A0A6A6VY42"/>
<proteinExistence type="predicted"/>
<evidence type="ECO:0000313" key="1">
    <source>
        <dbReference type="EMBL" id="KAF2754759.1"/>
    </source>
</evidence>
<reference evidence="1" key="1">
    <citation type="journal article" date="2020" name="Stud. Mycol.">
        <title>101 Dothideomycetes genomes: a test case for predicting lifestyles and emergence of pathogens.</title>
        <authorList>
            <person name="Haridas S."/>
            <person name="Albert R."/>
            <person name="Binder M."/>
            <person name="Bloem J."/>
            <person name="Labutti K."/>
            <person name="Salamov A."/>
            <person name="Andreopoulos B."/>
            <person name="Baker S."/>
            <person name="Barry K."/>
            <person name="Bills G."/>
            <person name="Bluhm B."/>
            <person name="Cannon C."/>
            <person name="Castanera R."/>
            <person name="Culley D."/>
            <person name="Daum C."/>
            <person name="Ezra D."/>
            <person name="Gonzalez J."/>
            <person name="Henrissat B."/>
            <person name="Kuo A."/>
            <person name="Liang C."/>
            <person name="Lipzen A."/>
            <person name="Lutzoni F."/>
            <person name="Magnuson J."/>
            <person name="Mondo S."/>
            <person name="Nolan M."/>
            <person name="Ohm R."/>
            <person name="Pangilinan J."/>
            <person name="Park H.-J."/>
            <person name="Ramirez L."/>
            <person name="Alfaro M."/>
            <person name="Sun H."/>
            <person name="Tritt A."/>
            <person name="Yoshinaga Y."/>
            <person name="Zwiers L.-H."/>
            <person name="Turgeon B."/>
            <person name="Goodwin S."/>
            <person name="Spatafora J."/>
            <person name="Crous P."/>
            <person name="Grigoriev I."/>
        </authorList>
    </citation>
    <scope>NUCLEOTIDE SEQUENCE</scope>
    <source>
        <strain evidence="1">CBS 121739</strain>
    </source>
</reference>
<sequence length="220" mass="25035">MEAGQDIHFTPEPSIPMLCNGPIARGFVSGIFRASTYRGGSPGLGEHGTGSEYWVVCGTAQEEDFPLTDHVLMLWSRGSINSWSMDGSDPFAPAVVLYSLQATIDSPFPTARLSMASRWLLTRYWDMPREVPPFGHRTLEMPVLVKRQRKYPSELLEPIQEGDLRKAQTPRAKTWKSFSLAFVRAYHWLGTVWNLSRVYSTPWLIRASLFLLLHYWGKSR</sequence>
<keyword evidence="2" id="KW-1185">Reference proteome</keyword>